<keyword evidence="2" id="KW-1133">Transmembrane helix</keyword>
<feature type="region of interest" description="Disordered" evidence="1">
    <location>
        <begin position="303"/>
        <end position="325"/>
    </location>
</feature>
<proteinExistence type="predicted"/>
<evidence type="ECO:0000313" key="3">
    <source>
        <dbReference type="EMBL" id="KAJ5138809.1"/>
    </source>
</evidence>
<accession>A0A9W9L5Y2</accession>
<organism evidence="3 4">
    <name type="scientific">Penicillium bovifimosum</name>
    <dbReference type="NCBI Taxonomy" id="126998"/>
    <lineage>
        <taxon>Eukaryota</taxon>
        <taxon>Fungi</taxon>
        <taxon>Dikarya</taxon>
        <taxon>Ascomycota</taxon>
        <taxon>Pezizomycotina</taxon>
        <taxon>Eurotiomycetes</taxon>
        <taxon>Eurotiomycetidae</taxon>
        <taxon>Eurotiales</taxon>
        <taxon>Aspergillaceae</taxon>
        <taxon>Penicillium</taxon>
    </lineage>
</organism>
<dbReference type="OrthoDB" id="4309132at2759"/>
<dbReference type="Proteomes" id="UP001149079">
    <property type="component" value="Unassembled WGS sequence"/>
</dbReference>
<keyword evidence="2" id="KW-0472">Membrane</keyword>
<dbReference type="RefSeq" id="XP_056523458.1">
    <property type="nucleotide sequence ID" value="XM_056664401.1"/>
</dbReference>
<name>A0A9W9L5Y2_9EURO</name>
<dbReference type="GeneID" id="81403571"/>
<keyword evidence="2" id="KW-0812">Transmembrane</keyword>
<protein>
    <submittedName>
        <fullName evidence="3">Uncharacterized protein</fullName>
    </submittedName>
</protein>
<dbReference type="EMBL" id="JAPQKL010000003">
    <property type="protein sequence ID" value="KAJ5138809.1"/>
    <property type="molecule type" value="Genomic_DNA"/>
</dbReference>
<comment type="caution">
    <text evidence="3">The sequence shown here is derived from an EMBL/GenBank/DDBJ whole genome shotgun (WGS) entry which is preliminary data.</text>
</comment>
<reference evidence="3" key="1">
    <citation type="submission" date="2022-11" db="EMBL/GenBank/DDBJ databases">
        <authorList>
            <person name="Petersen C."/>
        </authorList>
    </citation>
    <scope>NUCLEOTIDE SEQUENCE</scope>
    <source>
        <strain evidence="3">IBT 22155</strain>
    </source>
</reference>
<feature type="compositionally biased region" description="Polar residues" evidence="1">
    <location>
        <begin position="225"/>
        <end position="244"/>
    </location>
</feature>
<gene>
    <name evidence="3" type="ORF">N7515_003657</name>
</gene>
<dbReference type="AlphaFoldDB" id="A0A9W9L5Y2"/>
<evidence type="ECO:0000313" key="4">
    <source>
        <dbReference type="Proteomes" id="UP001149079"/>
    </source>
</evidence>
<keyword evidence="4" id="KW-1185">Reference proteome</keyword>
<feature type="transmembrane region" description="Helical" evidence="2">
    <location>
        <begin position="865"/>
        <end position="890"/>
    </location>
</feature>
<sequence length="993" mass="109262">MEPVTNPDDSPFKNLDVWCDWNGNVADPVSITISIEVWGRPNLKLPILSTQSPNVVKDPTRIVRLKPDCVSCNTGTPLEPESGASSGFDGGATEIYTPTNRVDASICAMGNGSREDGPLVSRKDSPICTPCIGRLCAMGNGSREDGPLASRKDSPICTPCIGRLYATAQNDASDSSHCASRPSMIISLIPEPRNSESQHSPNPRKRSAKTASLPDSISPDDGCNVTLSKPLTPNTRPSKPWSKNSRSHRKKGSFIPVSIRRTASLAGSSATSENAAFVRSSTPSPEAVFPGIKSASLPADFKSTTVESVPDEGTPPWHDPETPPNEIGLGINEPLSKANLDQWSCDRLSTRACEGSFSNTEESDDETDDLLNSLESIKAFSRSGSEDSCHHCPRAQISLADLVGRNEPTLVMDNRVLYLQTSPTVYPATYEIGLSLKVHLQKGISKDWWELIIGGLPRLTDFESGYLYFRTPPGQGMEFLTSSFKRHTMIESCLMAQFESGKGLVVPLRKCSAEDFGYLKDYKVNAVIKSKIEGTQDPLPWLVKYNAVCSIDLINRCFWAKKCKFHLYVHGGPEGEFDAVLDAERPPFNNIRLELAPGGRIGVSKIHVTSTREALDMFKVCWDIKLPREKALTWLPWIKGTYKSSDAEDSLRREYESLDPMDGHDFLDPPSRRAPCPEHEILCCCEDKDVKATVAEPEALEFSPCPDLPDYEEYHSVNGTPSLFSPLATEPQDPMPSFLADESPSICDPLAMDSREPILSDKAFHRRGTISGNLSSVYPNTKPAFARPAVCSESSSSPWQLLGTKETPHSPNLYAPGQVPEIRVSEIQDQETEAPETQLPEPQLLTSTVGEMLIAKSRPRPAESVLSSLVSLVNILFNVLTWAMSAYVIYMYWSNRMWRDFTTTLNPPCPHHQAAAFHSNLMGHEEGPHYAESVKGAETGLPELQFQPMPHPSEFEYPGLKQSANTVPASGTSMTLRDRFDYLLGWRGPIARE</sequence>
<evidence type="ECO:0000256" key="2">
    <source>
        <dbReference type="SAM" id="Phobius"/>
    </source>
</evidence>
<feature type="region of interest" description="Disordered" evidence="1">
    <location>
        <begin position="190"/>
        <end position="291"/>
    </location>
</feature>
<feature type="compositionally biased region" description="Polar residues" evidence="1">
    <location>
        <begin position="265"/>
        <end position="284"/>
    </location>
</feature>
<reference evidence="3" key="2">
    <citation type="journal article" date="2023" name="IMA Fungus">
        <title>Comparative genomic study of the Penicillium genus elucidates a diverse pangenome and 15 lateral gene transfer events.</title>
        <authorList>
            <person name="Petersen C."/>
            <person name="Sorensen T."/>
            <person name="Nielsen M.R."/>
            <person name="Sondergaard T.E."/>
            <person name="Sorensen J.L."/>
            <person name="Fitzpatrick D.A."/>
            <person name="Frisvad J.C."/>
            <person name="Nielsen K.L."/>
        </authorList>
    </citation>
    <scope>NUCLEOTIDE SEQUENCE</scope>
    <source>
        <strain evidence="3">IBT 22155</strain>
    </source>
</reference>
<evidence type="ECO:0000256" key="1">
    <source>
        <dbReference type="SAM" id="MobiDB-lite"/>
    </source>
</evidence>